<name>A0A8F9TTI7_9BACT</name>
<dbReference type="Gene3D" id="1.10.150.520">
    <property type="match status" value="1"/>
</dbReference>
<sequence length="218" mass="24640">MDDTLFAERDYVLSGFRAAGAWLVRERGVAGFAEEAQRLFEAGRRGRIFNEALATLTESKTDSWVAELIAVYREHQPQLRLLPEAESFLIWARPRFRLALVSDGFLAVQQRKAHALGLAQWMDHLVFTDQWGRESWKPAQRGFEEVVRLNPGDAEGYVYVADNPRKDFIAPRALGWKTVRVRRSGGEHAAYEPTADEAADQEIDSLDALGALLKPCRP</sequence>
<evidence type="ECO:0000256" key="1">
    <source>
        <dbReference type="ARBA" id="ARBA00022723"/>
    </source>
</evidence>
<organism evidence="4 5">
    <name type="scientific">Horticoccus luteus</name>
    <dbReference type="NCBI Taxonomy" id="2862869"/>
    <lineage>
        <taxon>Bacteria</taxon>
        <taxon>Pseudomonadati</taxon>
        <taxon>Verrucomicrobiota</taxon>
        <taxon>Opitutia</taxon>
        <taxon>Opitutales</taxon>
        <taxon>Opitutaceae</taxon>
        <taxon>Horticoccus</taxon>
    </lineage>
</organism>
<dbReference type="PANTHER" id="PTHR46470">
    <property type="entry name" value="N-ACYLNEURAMINATE-9-PHOSPHATASE"/>
    <property type="match status" value="1"/>
</dbReference>
<keyword evidence="5" id="KW-1185">Reference proteome</keyword>
<dbReference type="GO" id="GO:0046872">
    <property type="term" value="F:metal ion binding"/>
    <property type="evidence" value="ECO:0007669"/>
    <property type="project" value="UniProtKB-KW"/>
</dbReference>
<dbReference type="Proteomes" id="UP000825051">
    <property type="component" value="Chromosome"/>
</dbReference>
<keyword evidence="2 4" id="KW-0378">Hydrolase</keyword>
<reference evidence="4" key="1">
    <citation type="submission" date="2021-08" db="EMBL/GenBank/DDBJ databases">
        <title>Genome of a novel bacterium of the phylum Verrucomicrobia, Oleiharenicola sp. KSB-15.</title>
        <authorList>
            <person name="Chung J.-H."/>
            <person name="Ahn J.-H."/>
            <person name="Yoon Y."/>
            <person name="Kim D.-Y."/>
            <person name="An S.-H."/>
            <person name="Park I."/>
            <person name="Yeon J."/>
        </authorList>
    </citation>
    <scope>NUCLEOTIDE SEQUENCE</scope>
    <source>
        <strain evidence="4">KSB-15</strain>
    </source>
</reference>
<dbReference type="SUPFAM" id="SSF56784">
    <property type="entry name" value="HAD-like"/>
    <property type="match status" value="1"/>
</dbReference>
<dbReference type="InterPro" id="IPR023214">
    <property type="entry name" value="HAD_sf"/>
</dbReference>
<keyword evidence="3" id="KW-0460">Magnesium</keyword>
<accession>A0A8F9TTI7</accession>
<dbReference type="PANTHER" id="PTHR46470:SF2">
    <property type="entry name" value="GLYCERALDEHYDE 3-PHOSPHATE PHOSPHATASE"/>
    <property type="match status" value="1"/>
</dbReference>
<keyword evidence="1" id="KW-0479">Metal-binding</keyword>
<evidence type="ECO:0000313" key="4">
    <source>
        <dbReference type="EMBL" id="QYM77508.1"/>
    </source>
</evidence>
<dbReference type="GO" id="GO:0016791">
    <property type="term" value="F:phosphatase activity"/>
    <property type="evidence" value="ECO:0007669"/>
    <property type="project" value="TreeGrafter"/>
</dbReference>
<proteinExistence type="predicted"/>
<dbReference type="InterPro" id="IPR051400">
    <property type="entry name" value="HAD-like_hydrolase"/>
</dbReference>
<dbReference type="AlphaFoldDB" id="A0A8F9TTI7"/>
<dbReference type="KEGG" id="ole:K0B96_09210"/>
<protein>
    <submittedName>
        <fullName evidence="4">HAD family hydrolase</fullName>
    </submittedName>
</protein>
<dbReference type="Gene3D" id="3.40.50.1000">
    <property type="entry name" value="HAD superfamily/HAD-like"/>
    <property type="match status" value="1"/>
</dbReference>
<evidence type="ECO:0000256" key="3">
    <source>
        <dbReference type="ARBA" id="ARBA00022842"/>
    </source>
</evidence>
<gene>
    <name evidence="4" type="ORF">K0B96_09210</name>
</gene>
<dbReference type="InterPro" id="IPR036412">
    <property type="entry name" value="HAD-like_sf"/>
</dbReference>
<dbReference type="Pfam" id="PF00702">
    <property type="entry name" value="Hydrolase"/>
    <property type="match status" value="1"/>
</dbReference>
<evidence type="ECO:0000256" key="2">
    <source>
        <dbReference type="ARBA" id="ARBA00022801"/>
    </source>
</evidence>
<evidence type="ECO:0000313" key="5">
    <source>
        <dbReference type="Proteomes" id="UP000825051"/>
    </source>
</evidence>
<dbReference type="EMBL" id="CP080507">
    <property type="protein sequence ID" value="QYM77508.1"/>
    <property type="molecule type" value="Genomic_DNA"/>
</dbReference>